<gene>
    <name evidence="3" type="ORF">QBC38DRAFT_455333</name>
</gene>
<reference evidence="3" key="2">
    <citation type="submission" date="2023-05" db="EMBL/GenBank/DDBJ databases">
        <authorList>
            <consortium name="Lawrence Berkeley National Laboratory"/>
            <person name="Steindorff A."/>
            <person name="Hensen N."/>
            <person name="Bonometti L."/>
            <person name="Westerberg I."/>
            <person name="Brannstrom I.O."/>
            <person name="Guillou S."/>
            <person name="Cros-Aarteil S."/>
            <person name="Calhoun S."/>
            <person name="Haridas S."/>
            <person name="Kuo A."/>
            <person name="Mondo S."/>
            <person name="Pangilinan J."/>
            <person name="Riley R."/>
            <person name="Labutti K."/>
            <person name="Andreopoulos B."/>
            <person name="Lipzen A."/>
            <person name="Chen C."/>
            <person name="Yanf M."/>
            <person name="Daum C."/>
            <person name="Ng V."/>
            <person name="Clum A."/>
            <person name="Ohm R."/>
            <person name="Martin F."/>
            <person name="Silar P."/>
            <person name="Natvig D."/>
            <person name="Lalanne C."/>
            <person name="Gautier V."/>
            <person name="Ament-Velasquez S.L."/>
            <person name="Kruys A."/>
            <person name="Hutchinson M.I."/>
            <person name="Powell A.J."/>
            <person name="Barry K."/>
            <person name="Miller A.N."/>
            <person name="Grigoriev I.V."/>
            <person name="Debuchy R."/>
            <person name="Gladieux P."/>
            <person name="Thoren M.H."/>
            <person name="Johannesson H."/>
        </authorList>
    </citation>
    <scope>NUCLEOTIDE SEQUENCE</scope>
    <source>
        <strain evidence="3">CBS 990.96</strain>
    </source>
</reference>
<sequence>MKLTNTAAIAIAGFFTLSRGAPASTSVDNASENSNLSPALVSPVHVTTRKLRSSEANLDEERKDLPPSTRKLKDGLWGAEGNWNWDETTHKWVNETAPKMLSKRTNDCEKENTNPDMEYSDASPLVSDCKMLADSNTLGSCAFGATNTLWGKTAKVGNDDIWQNVRAALSTHTSKNSKGETVVAASGSMSCQTETDSKWAYLTWGLYHS</sequence>
<dbReference type="EMBL" id="MU865332">
    <property type="protein sequence ID" value="KAK4227388.1"/>
    <property type="molecule type" value="Genomic_DNA"/>
</dbReference>
<evidence type="ECO:0008006" key="5">
    <source>
        <dbReference type="Google" id="ProtNLM"/>
    </source>
</evidence>
<accession>A0AAN7GYY5</accession>
<evidence type="ECO:0000313" key="4">
    <source>
        <dbReference type="Proteomes" id="UP001301958"/>
    </source>
</evidence>
<keyword evidence="4" id="KW-1185">Reference proteome</keyword>
<evidence type="ECO:0000256" key="2">
    <source>
        <dbReference type="SAM" id="SignalP"/>
    </source>
</evidence>
<dbReference type="Proteomes" id="UP001301958">
    <property type="component" value="Unassembled WGS sequence"/>
</dbReference>
<name>A0AAN7GYY5_9PEZI</name>
<evidence type="ECO:0000313" key="3">
    <source>
        <dbReference type="EMBL" id="KAK4227388.1"/>
    </source>
</evidence>
<organism evidence="3 4">
    <name type="scientific">Podospora fimiseda</name>
    <dbReference type="NCBI Taxonomy" id="252190"/>
    <lineage>
        <taxon>Eukaryota</taxon>
        <taxon>Fungi</taxon>
        <taxon>Dikarya</taxon>
        <taxon>Ascomycota</taxon>
        <taxon>Pezizomycotina</taxon>
        <taxon>Sordariomycetes</taxon>
        <taxon>Sordariomycetidae</taxon>
        <taxon>Sordariales</taxon>
        <taxon>Podosporaceae</taxon>
        <taxon>Podospora</taxon>
    </lineage>
</organism>
<feature type="region of interest" description="Disordered" evidence="1">
    <location>
        <begin position="53"/>
        <end position="73"/>
    </location>
</feature>
<reference evidence="3" key="1">
    <citation type="journal article" date="2023" name="Mol. Phylogenet. Evol.">
        <title>Genome-scale phylogeny and comparative genomics of the fungal order Sordariales.</title>
        <authorList>
            <person name="Hensen N."/>
            <person name="Bonometti L."/>
            <person name="Westerberg I."/>
            <person name="Brannstrom I.O."/>
            <person name="Guillou S."/>
            <person name="Cros-Aarteil S."/>
            <person name="Calhoun S."/>
            <person name="Haridas S."/>
            <person name="Kuo A."/>
            <person name="Mondo S."/>
            <person name="Pangilinan J."/>
            <person name="Riley R."/>
            <person name="LaButti K."/>
            <person name="Andreopoulos B."/>
            <person name="Lipzen A."/>
            <person name="Chen C."/>
            <person name="Yan M."/>
            <person name="Daum C."/>
            <person name="Ng V."/>
            <person name="Clum A."/>
            <person name="Steindorff A."/>
            <person name="Ohm R.A."/>
            <person name="Martin F."/>
            <person name="Silar P."/>
            <person name="Natvig D.O."/>
            <person name="Lalanne C."/>
            <person name="Gautier V."/>
            <person name="Ament-Velasquez S.L."/>
            <person name="Kruys A."/>
            <person name="Hutchinson M.I."/>
            <person name="Powell A.J."/>
            <person name="Barry K."/>
            <person name="Miller A.N."/>
            <person name="Grigoriev I.V."/>
            <person name="Debuchy R."/>
            <person name="Gladieux P."/>
            <person name="Hiltunen Thoren M."/>
            <person name="Johannesson H."/>
        </authorList>
    </citation>
    <scope>NUCLEOTIDE SEQUENCE</scope>
    <source>
        <strain evidence="3">CBS 990.96</strain>
    </source>
</reference>
<feature type="signal peptide" evidence="2">
    <location>
        <begin position="1"/>
        <end position="20"/>
    </location>
</feature>
<comment type="caution">
    <text evidence="3">The sequence shown here is derived from an EMBL/GenBank/DDBJ whole genome shotgun (WGS) entry which is preliminary data.</text>
</comment>
<protein>
    <recommendedName>
        <fullName evidence="5">Ecp2 effector protein domain-containing protein</fullName>
    </recommendedName>
</protein>
<dbReference type="AlphaFoldDB" id="A0AAN7GYY5"/>
<feature type="chain" id="PRO_5043008377" description="Ecp2 effector protein domain-containing protein" evidence="2">
    <location>
        <begin position="21"/>
        <end position="209"/>
    </location>
</feature>
<evidence type="ECO:0000256" key="1">
    <source>
        <dbReference type="SAM" id="MobiDB-lite"/>
    </source>
</evidence>
<keyword evidence="2" id="KW-0732">Signal</keyword>
<proteinExistence type="predicted"/>